<reference evidence="2" key="1">
    <citation type="submission" date="2011-03" db="EMBL/GenBank/DDBJ databases">
        <authorList>
            <person name="Voget S."/>
            <person name="Streit W.R."/>
            <person name="Jaeger K.E."/>
            <person name="Daniel R."/>
        </authorList>
    </citation>
    <scope>NUCLEOTIDE SEQUENCE [LARGE SCALE GENOMIC DNA]</scope>
    <source>
        <strain evidence="2">PG1</strain>
    </source>
</reference>
<sequence length="94" mass="10494">MDIAGVAHPMLHFTAIDEIDGEMLITESRAAAPVRTYGTLGIDEPPLTLYGAYRQGVADYFARRPNPYRNGSRLAEIWQEGRTEAASRNAWKAR</sequence>
<dbReference type="OrthoDB" id="9031594at2"/>
<dbReference type="KEGG" id="bgp:BGL_2c28900"/>
<evidence type="ECO:0000313" key="1">
    <source>
        <dbReference type="EMBL" id="AJK50944.1"/>
    </source>
</evidence>
<dbReference type="AlphaFoldDB" id="A0A0B6S948"/>
<gene>
    <name evidence="1" type="ORF">BGL_2c28900</name>
</gene>
<dbReference type="RefSeq" id="WP_042629131.1">
    <property type="nucleotide sequence ID" value="NZ_BSTO01000008.1"/>
</dbReference>
<accession>A0A0B6S948</accession>
<reference evidence="1 2" key="2">
    <citation type="journal article" date="2016" name="Appl. Microbiol. Biotechnol.">
        <title>Mutations improving production and secretion of extracellular lipase by Burkholderia glumae PG1.</title>
        <authorList>
            <person name="Knapp A."/>
            <person name="Voget S."/>
            <person name="Gao R."/>
            <person name="Zaburannyi N."/>
            <person name="Krysciak D."/>
            <person name="Breuer M."/>
            <person name="Hauer B."/>
            <person name="Streit W.R."/>
            <person name="Muller R."/>
            <person name="Daniel R."/>
            <person name="Jaeger K.E."/>
        </authorList>
    </citation>
    <scope>NUCLEOTIDE SEQUENCE [LARGE SCALE GENOMIC DNA]</scope>
    <source>
        <strain evidence="1 2">PG1</strain>
    </source>
</reference>
<dbReference type="EMBL" id="CP002581">
    <property type="protein sequence ID" value="AJK50944.1"/>
    <property type="molecule type" value="Genomic_DNA"/>
</dbReference>
<dbReference type="Proteomes" id="UP000031838">
    <property type="component" value="Chromosome 2"/>
</dbReference>
<keyword evidence="2" id="KW-1185">Reference proteome</keyword>
<organism evidence="1 2">
    <name type="scientific">Burkholderia plantarii</name>
    <dbReference type="NCBI Taxonomy" id="41899"/>
    <lineage>
        <taxon>Bacteria</taxon>
        <taxon>Pseudomonadati</taxon>
        <taxon>Pseudomonadota</taxon>
        <taxon>Betaproteobacteria</taxon>
        <taxon>Burkholderiales</taxon>
        <taxon>Burkholderiaceae</taxon>
        <taxon>Burkholderia</taxon>
    </lineage>
</organism>
<dbReference type="KEGG" id="bpla:bpln_2g28920"/>
<dbReference type="HOGENOM" id="CLU_168819_1_0_4"/>
<name>A0A0B6S948_BURPL</name>
<evidence type="ECO:0000313" key="2">
    <source>
        <dbReference type="Proteomes" id="UP000031838"/>
    </source>
</evidence>
<proteinExistence type="predicted"/>
<protein>
    <submittedName>
        <fullName evidence="1">Uncharacterized protein</fullName>
    </submittedName>
</protein>